<proteinExistence type="inferred from homology"/>
<dbReference type="InterPro" id="IPR019819">
    <property type="entry name" value="Carboxylesterase_B_CS"/>
</dbReference>
<sequence length="520" mass="54431">MRAVLALGVTAFTLIAANDPAPHVTVDTGKIAGKASGDVEAFLGIPYAAPPVGPLRWRSTQPAARWSGVRPADALGPDCMQARDRADDHRPLSEDCLTVNVWRPAQRTARARPVLVWIHGGGFVAGGSQDPQTWGDALARRGIVVVTFNYRLGRLGFFAHPGLSAEHAEDPMGNYGYLDQIAALKWVQRNIARFGGDPRAVTVMGESAGGESVLALAGSAMAEGLFARAIVQSGGGREPLLGRRLLRGDLPERVSAEKAGLAFAKAQNIGGEGPEALAALRALPAEQVNARLTMASLIFGELERFAGPIEDGRIVTARPAAALATAKGAIPMLVGTTGADLGFNLAASKDAAFAQFGDGAAAARAAYDPDGKVALPLVNTRIGADRIMQEPARLVAQTLAARGAPAWRFRFSYVATGLAGKPTPGAEHASDVAYAFDTLDVPLAGKLTPGDRAVARMLGGYWLNFVRNGDPNGPGLANWPRVDKAGEPMLEFEADGKAVAKADPWKVRLDLAQANAASKP</sequence>
<feature type="signal peptide" evidence="3">
    <location>
        <begin position="1"/>
        <end position="16"/>
    </location>
</feature>
<evidence type="ECO:0000313" key="5">
    <source>
        <dbReference type="EMBL" id="TGX46274.1"/>
    </source>
</evidence>
<dbReference type="InterPro" id="IPR029058">
    <property type="entry name" value="AB_hydrolase_fold"/>
</dbReference>
<dbReference type="GO" id="GO:0016787">
    <property type="term" value="F:hydrolase activity"/>
    <property type="evidence" value="ECO:0007669"/>
    <property type="project" value="UniProtKB-KW"/>
</dbReference>
<feature type="domain" description="Carboxylesterase type B" evidence="4">
    <location>
        <begin position="21"/>
        <end position="350"/>
    </location>
</feature>
<accession>A0A4S1WS99</accession>
<feature type="chain" id="PRO_5021037624" description="Carboxylic ester hydrolase" evidence="3">
    <location>
        <begin position="17"/>
        <end position="520"/>
    </location>
</feature>
<reference evidence="5 6" key="1">
    <citation type="submission" date="2019-04" db="EMBL/GenBank/DDBJ databases">
        <title>Sphingomonas psychrotolerans sp. nov., isolated from soil in the Tianshan Mountains, Xinjiang, China.</title>
        <authorList>
            <person name="Luo Y."/>
            <person name="Sheng H."/>
        </authorList>
    </citation>
    <scope>NUCLEOTIDE SEQUENCE [LARGE SCALE GENOMIC DNA]</scope>
    <source>
        <strain evidence="5 6">KIS18-15</strain>
    </source>
</reference>
<dbReference type="PROSITE" id="PS00941">
    <property type="entry name" value="CARBOXYLESTERASE_B_2"/>
    <property type="match status" value="1"/>
</dbReference>
<keyword evidence="2 3" id="KW-0378">Hydrolase</keyword>
<dbReference type="Pfam" id="PF00135">
    <property type="entry name" value="COesterase"/>
    <property type="match status" value="2"/>
</dbReference>
<dbReference type="PROSITE" id="PS00122">
    <property type="entry name" value="CARBOXYLESTERASE_B_1"/>
    <property type="match status" value="1"/>
</dbReference>
<dbReference type="InterPro" id="IPR002018">
    <property type="entry name" value="CarbesteraseB"/>
</dbReference>
<dbReference type="AlphaFoldDB" id="A0A4S1WS99"/>
<evidence type="ECO:0000313" key="6">
    <source>
        <dbReference type="Proteomes" id="UP000309848"/>
    </source>
</evidence>
<evidence type="ECO:0000256" key="1">
    <source>
        <dbReference type="ARBA" id="ARBA00005964"/>
    </source>
</evidence>
<keyword evidence="3" id="KW-0732">Signal</keyword>
<dbReference type="InterPro" id="IPR019826">
    <property type="entry name" value="Carboxylesterase_B_AS"/>
</dbReference>
<dbReference type="EMBL" id="SRXU01000001">
    <property type="protein sequence ID" value="TGX46274.1"/>
    <property type="molecule type" value="Genomic_DNA"/>
</dbReference>
<feature type="domain" description="Carboxylesterase type B" evidence="4">
    <location>
        <begin position="385"/>
        <end position="499"/>
    </location>
</feature>
<dbReference type="Gene3D" id="3.40.50.1820">
    <property type="entry name" value="alpha/beta hydrolase"/>
    <property type="match status" value="1"/>
</dbReference>
<name>A0A4S1WS99_9SPHN</name>
<dbReference type="PANTHER" id="PTHR11559">
    <property type="entry name" value="CARBOXYLESTERASE"/>
    <property type="match status" value="1"/>
</dbReference>
<dbReference type="Proteomes" id="UP000309848">
    <property type="component" value="Unassembled WGS sequence"/>
</dbReference>
<evidence type="ECO:0000256" key="2">
    <source>
        <dbReference type="ARBA" id="ARBA00022801"/>
    </source>
</evidence>
<organism evidence="5 6">
    <name type="scientific">Sphingomonas naasensis</name>
    <dbReference type="NCBI Taxonomy" id="1344951"/>
    <lineage>
        <taxon>Bacteria</taxon>
        <taxon>Pseudomonadati</taxon>
        <taxon>Pseudomonadota</taxon>
        <taxon>Alphaproteobacteria</taxon>
        <taxon>Sphingomonadales</taxon>
        <taxon>Sphingomonadaceae</taxon>
        <taxon>Sphingomonas</taxon>
    </lineage>
</organism>
<gene>
    <name evidence="5" type="ORF">E5A74_03720</name>
</gene>
<dbReference type="OrthoDB" id="9775851at2"/>
<comment type="caution">
    <text evidence="5">The sequence shown here is derived from an EMBL/GenBank/DDBJ whole genome shotgun (WGS) entry which is preliminary data.</text>
</comment>
<keyword evidence="6" id="KW-1185">Reference proteome</keyword>
<dbReference type="InterPro" id="IPR050309">
    <property type="entry name" value="Type-B_Carboxylest/Lipase"/>
</dbReference>
<evidence type="ECO:0000259" key="4">
    <source>
        <dbReference type="Pfam" id="PF00135"/>
    </source>
</evidence>
<dbReference type="EC" id="3.1.1.-" evidence="3"/>
<dbReference type="RefSeq" id="WP_135982887.1">
    <property type="nucleotide sequence ID" value="NZ_JAASQM010000001.1"/>
</dbReference>
<protein>
    <recommendedName>
        <fullName evidence="3">Carboxylic ester hydrolase</fullName>
        <ecNumber evidence="3">3.1.1.-</ecNumber>
    </recommendedName>
</protein>
<evidence type="ECO:0000256" key="3">
    <source>
        <dbReference type="RuleBase" id="RU361235"/>
    </source>
</evidence>
<comment type="similarity">
    <text evidence="1 3">Belongs to the type-B carboxylesterase/lipase family.</text>
</comment>
<dbReference type="SUPFAM" id="SSF53474">
    <property type="entry name" value="alpha/beta-Hydrolases"/>
    <property type="match status" value="1"/>
</dbReference>